<comment type="caution">
    <text evidence="1">The sequence shown here is derived from an EMBL/GenBank/DDBJ whole genome shotgun (WGS) entry which is preliminary data.</text>
</comment>
<dbReference type="AlphaFoldDB" id="A0A261EZK3"/>
<sequence length="166" mass="19565">MAPTRSDVGTNLKTPKYSLNYSTLHHIIAQRDNIDDEDDEALETWRTQLATFLTEDISGTVEWLETDCTREQFEWLSELFDKILARSQDSRLVQALVETCDRLIPDEDTYHVREMLQMAIFGYCNDSDRDRYLRRELLSPREWNIFQQEKAAAASCRIHEEQNPLF</sequence>
<evidence type="ECO:0000313" key="2">
    <source>
        <dbReference type="Proteomes" id="UP000216725"/>
    </source>
</evidence>
<keyword evidence="2" id="KW-1185">Reference proteome</keyword>
<organism evidence="1 2">
    <name type="scientific">Pseudoscardovia radai</name>
    <dbReference type="NCBI Taxonomy" id="987066"/>
    <lineage>
        <taxon>Bacteria</taxon>
        <taxon>Bacillati</taxon>
        <taxon>Actinomycetota</taxon>
        <taxon>Actinomycetes</taxon>
        <taxon>Bifidobacteriales</taxon>
        <taxon>Bifidobacteriaceae</taxon>
        <taxon>Pseudoscardovia</taxon>
    </lineage>
</organism>
<gene>
    <name evidence="1" type="ORF">PSRA_0452</name>
</gene>
<dbReference type="Proteomes" id="UP000216725">
    <property type="component" value="Unassembled WGS sequence"/>
</dbReference>
<dbReference type="EMBL" id="MWWR01000004">
    <property type="protein sequence ID" value="OZG52263.1"/>
    <property type="molecule type" value="Genomic_DNA"/>
</dbReference>
<proteinExistence type="predicted"/>
<name>A0A261EZK3_9BIFI</name>
<evidence type="ECO:0000313" key="1">
    <source>
        <dbReference type="EMBL" id="OZG52263.1"/>
    </source>
</evidence>
<accession>A0A261EZK3</accession>
<reference evidence="1 2" key="1">
    <citation type="journal article" date="2017" name="BMC Genomics">
        <title>Comparative genomic and phylogenomic analyses of the Bifidobacteriaceae family.</title>
        <authorList>
            <person name="Lugli G.A."/>
            <person name="Milani C."/>
            <person name="Turroni F."/>
            <person name="Duranti S."/>
            <person name="Mancabelli L."/>
            <person name="Mangifesta M."/>
            <person name="Ferrario C."/>
            <person name="Modesto M."/>
            <person name="Mattarelli P."/>
            <person name="Jiri K."/>
            <person name="van Sinderen D."/>
            <person name="Ventura M."/>
        </authorList>
    </citation>
    <scope>NUCLEOTIDE SEQUENCE [LARGE SCALE GENOMIC DNA]</scope>
    <source>
        <strain evidence="1 2">DSM 24742</strain>
    </source>
</reference>
<protein>
    <submittedName>
        <fullName evidence="1">Uncharacterized protein</fullName>
    </submittedName>
</protein>